<name>W7HMR5_9PEZI</name>
<feature type="region of interest" description="Disordered" evidence="1">
    <location>
        <begin position="199"/>
        <end position="230"/>
    </location>
</feature>
<sequence>MLRTDLLILVATWLLGPAAAMENEPGNTRPVTRPVQAPRQGFGLFSALDRLDLSQISPYSATAIQNVAGRRPANRPKYDPITGRRQGMVTNLGMFVSDPSLEAEALPGVWKVIEEGEEVEPEPYYVDDELILPPTIEEMAAARRARANMQTAAAAAASPDAAYIQMEIARGGLSQDGLDNNAGPLQSRRGQNYREPIANAQGENRDTMSNGGASNDSFETARGPTEEEQRNMDAEIADVIRPPGQGIGTGADVDRNAAFGSAVEGDMESNMGATGPDRDPNFQDLLASLEEPVFDIGQNELALQQLNRAKDPLEVSKRLPEPQPLLQAEPQPRPQSRPQSGAANRRETNQRGVRGFLRNFPGRARDYFRSALDKIMPGQPHPTTLNNPTATANMANSLYSLRRLNPGLSSSPYNVPVLEFGQSIPDDGAPRNRLPSAYYY</sequence>
<reference evidence="3 4" key="1">
    <citation type="submission" date="2013-05" db="EMBL/GenBank/DDBJ databases">
        <title>Drechslerella stenobrocha genome reveals carnivorous origination and mechanical trapping mechanism of predatory fungi.</title>
        <authorList>
            <person name="Liu X."/>
            <person name="Zhang W."/>
            <person name="Liu K."/>
        </authorList>
    </citation>
    <scope>NUCLEOTIDE SEQUENCE [LARGE SCALE GENOMIC DNA]</scope>
    <source>
        <strain evidence="3 4">248</strain>
    </source>
</reference>
<dbReference type="Proteomes" id="UP000024837">
    <property type="component" value="Unassembled WGS sequence"/>
</dbReference>
<evidence type="ECO:0000256" key="2">
    <source>
        <dbReference type="SAM" id="SignalP"/>
    </source>
</evidence>
<protein>
    <submittedName>
        <fullName evidence="3">Uncharacterized protein</fullName>
    </submittedName>
</protein>
<feature type="region of interest" description="Disordered" evidence="1">
    <location>
        <begin position="322"/>
        <end position="354"/>
    </location>
</feature>
<gene>
    <name evidence="3" type="ORF">DRE_01225</name>
</gene>
<feature type="compositionally biased region" description="Low complexity" evidence="1">
    <location>
        <begin position="324"/>
        <end position="340"/>
    </location>
</feature>
<dbReference type="AlphaFoldDB" id="W7HMR5"/>
<organism evidence="3 4">
    <name type="scientific">Drechslerella stenobrocha 248</name>
    <dbReference type="NCBI Taxonomy" id="1043628"/>
    <lineage>
        <taxon>Eukaryota</taxon>
        <taxon>Fungi</taxon>
        <taxon>Dikarya</taxon>
        <taxon>Ascomycota</taxon>
        <taxon>Pezizomycotina</taxon>
        <taxon>Orbiliomycetes</taxon>
        <taxon>Orbiliales</taxon>
        <taxon>Orbiliaceae</taxon>
        <taxon>Drechslerella</taxon>
    </lineage>
</organism>
<accession>W7HMR5</accession>
<dbReference type="EMBL" id="KI966443">
    <property type="protein sequence ID" value="EWC44399.1"/>
    <property type="molecule type" value="Genomic_DNA"/>
</dbReference>
<keyword evidence="2" id="KW-0732">Signal</keyword>
<dbReference type="HOGENOM" id="CLU_622603_0_0_1"/>
<evidence type="ECO:0000256" key="1">
    <source>
        <dbReference type="SAM" id="MobiDB-lite"/>
    </source>
</evidence>
<feature type="compositionally biased region" description="Polar residues" evidence="1">
    <location>
        <begin position="207"/>
        <end position="218"/>
    </location>
</feature>
<feature type="signal peptide" evidence="2">
    <location>
        <begin position="1"/>
        <end position="20"/>
    </location>
</feature>
<keyword evidence="4" id="KW-1185">Reference proteome</keyword>
<evidence type="ECO:0000313" key="4">
    <source>
        <dbReference type="Proteomes" id="UP000024837"/>
    </source>
</evidence>
<feature type="chain" id="PRO_5004895587" evidence="2">
    <location>
        <begin position="21"/>
        <end position="440"/>
    </location>
</feature>
<evidence type="ECO:0000313" key="3">
    <source>
        <dbReference type="EMBL" id="EWC44399.1"/>
    </source>
</evidence>
<proteinExistence type="predicted"/>